<dbReference type="Pfam" id="PF09479">
    <property type="entry name" value="Flg_new"/>
    <property type="match status" value="1"/>
</dbReference>
<comment type="caution">
    <text evidence="9">The sequence shown here is derived from an EMBL/GenBank/DDBJ whole genome shotgun (WGS) entry which is preliminary data.</text>
</comment>
<keyword evidence="4" id="KW-0732">Signal</keyword>
<dbReference type="Pfam" id="PF00746">
    <property type="entry name" value="Gram_pos_anchor"/>
    <property type="match status" value="1"/>
</dbReference>
<evidence type="ECO:0000256" key="5">
    <source>
        <dbReference type="ARBA" id="ARBA00023088"/>
    </source>
</evidence>
<feature type="region of interest" description="Disordered" evidence="7">
    <location>
        <begin position="1954"/>
        <end position="1990"/>
    </location>
</feature>
<dbReference type="SMART" id="SM00844">
    <property type="entry name" value="GA"/>
    <property type="match status" value="2"/>
</dbReference>
<feature type="compositionally biased region" description="Polar residues" evidence="7">
    <location>
        <begin position="1614"/>
        <end position="1628"/>
    </location>
</feature>
<reference evidence="9 10" key="1">
    <citation type="submission" date="2019-09" db="EMBL/GenBank/DDBJ databases">
        <title>Draft genome sequence assemblies of isolates from the urinary tract.</title>
        <authorList>
            <person name="Mores C.R."/>
            <person name="Putonti C."/>
            <person name="Wolfe A.J."/>
        </authorList>
    </citation>
    <scope>NUCLEOTIDE SEQUENCE [LARGE SCALE GENOMIC DNA]</scope>
    <source>
        <strain evidence="9 10">UMB246</strain>
    </source>
</reference>
<dbReference type="Gene3D" id="2.60.40.10">
    <property type="entry name" value="Immunoglobulins"/>
    <property type="match status" value="2"/>
</dbReference>
<feature type="region of interest" description="Disordered" evidence="7">
    <location>
        <begin position="1879"/>
        <end position="1902"/>
    </location>
</feature>
<keyword evidence="6" id="KW-0175">Coiled coil</keyword>
<dbReference type="SUPFAM" id="SSF46997">
    <property type="entry name" value="Bacterial immunoglobulin/albumin-binding domains"/>
    <property type="match status" value="12"/>
</dbReference>
<dbReference type="NCBIfam" id="TIGR01167">
    <property type="entry name" value="LPXTG_anchor"/>
    <property type="match status" value="1"/>
</dbReference>
<feature type="domain" description="Gram-positive cocci surface proteins LPxTG" evidence="8">
    <location>
        <begin position="2127"/>
        <end position="2162"/>
    </location>
</feature>
<evidence type="ECO:0000259" key="8">
    <source>
        <dbReference type="PROSITE" id="PS50847"/>
    </source>
</evidence>
<feature type="coiled-coil region" evidence="6">
    <location>
        <begin position="1707"/>
        <end position="1827"/>
    </location>
</feature>
<evidence type="ECO:0000313" key="10">
    <source>
        <dbReference type="Proteomes" id="UP000327236"/>
    </source>
</evidence>
<organism evidence="9 10">
    <name type="scientific">Lactobacillus jensenii</name>
    <dbReference type="NCBI Taxonomy" id="109790"/>
    <lineage>
        <taxon>Bacteria</taxon>
        <taxon>Bacillati</taxon>
        <taxon>Bacillota</taxon>
        <taxon>Bacilli</taxon>
        <taxon>Lactobacillales</taxon>
        <taxon>Lactobacillaceae</taxon>
        <taxon>Lactobacillus</taxon>
    </lineage>
</organism>
<accession>A0A5N1I9P3</accession>
<dbReference type="OrthoDB" id="2326315at2"/>
<proteinExistence type="predicted"/>
<name>A0A5N1I9P3_LACJE</name>
<evidence type="ECO:0000256" key="2">
    <source>
        <dbReference type="ARBA" id="ARBA00022512"/>
    </source>
</evidence>
<keyword evidence="3" id="KW-0964">Secreted</keyword>
<evidence type="ECO:0000256" key="1">
    <source>
        <dbReference type="ARBA" id="ARBA00004196"/>
    </source>
</evidence>
<feature type="region of interest" description="Disordered" evidence="7">
    <location>
        <begin position="1666"/>
        <end position="1686"/>
    </location>
</feature>
<evidence type="ECO:0000256" key="4">
    <source>
        <dbReference type="ARBA" id="ARBA00022729"/>
    </source>
</evidence>
<dbReference type="InterPro" id="IPR018247">
    <property type="entry name" value="EF_Hand_1_Ca_BS"/>
</dbReference>
<evidence type="ECO:0000256" key="6">
    <source>
        <dbReference type="SAM" id="Coils"/>
    </source>
</evidence>
<dbReference type="InterPro" id="IPR041498">
    <property type="entry name" value="Big_6"/>
</dbReference>
<dbReference type="InterPro" id="IPR013378">
    <property type="entry name" value="InlB-like_B-rpt"/>
</dbReference>
<evidence type="ECO:0000256" key="7">
    <source>
        <dbReference type="SAM" id="MobiDB-lite"/>
    </source>
</evidence>
<dbReference type="InterPro" id="IPR019931">
    <property type="entry name" value="LPXTG_anchor"/>
</dbReference>
<evidence type="ECO:0000313" key="9">
    <source>
        <dbReference type="EMBL" id="KAA9320831.1"/>
    </source>
</evidence>
<dbReference type="Pfam" id="PF07554">
    <property type="entry name" value="FIVAR"/>
    <property type="match status" value="13"/>
</dbReference>
<feature type="compositionally biased region" description="Basic and acidic residues" evidence="7">
    <location>
        <begin position="1962"/>
        <end position="1982"/>
    </location>
</feature>
<feature type="region of interest" description="Disordered" evidence="7">
    <location>
        <begin position="1593"/>
        <end position="1630"/>
    </location>
</feature>
<dbReference type="RefSeq" id="WP_151141616.1">
    <property type="nucleotide sequence ID" value="NZ_VYWW01000038.1"/>
</dbReference>
<gene>
    <name evidence="9" type="ORF">F6H94_07400</name>
</gene>
<comment type="subcellular location">
    <subcellularLocation>
        <location evidence="1">Cell envelope</location>
    </subcellularLocation>
</comment>
<dbReference type="InterPro" id="IPR013783">
    <property type="entry name" value="Ig-like_fold"/>
</dbReference>
<dbReference type="Gene3D" id="1.20.120.1850">
    <property type="entry name" value="Ebh helix bundles repeating unit (S and A modules)"/>
    <property type="match status" value="12"/>
</dbReference>
<sequence>MLKWFYIRGDNQVQTTSADAEGGFTFNLTNAVSEKDNYSVQAEVDGSQSEKTVISPIVHSNTKPLANERNAYTPFDVSLANRGFKYDDAKHESYIELNLALGLLSEAYLDLNNAKMFYQIDPALAPYIDKIVFSRALLSDGEATKDTSNEVPGATNVWTSGVLTTQNGPIRAALAGSTSSTYKIYLKADTPNSILSKPLSFTMWARYSSGHDMVSDFSKNLILNDNETTTFSSNNFFKSLDIVNNDGPILDNMSVDYSNKTVNTRYRVNGSLLGDKSNLTLRIRGNDNLLKLIDKVKISNKTYTLANNTLKYRTGELYINDIGGSLGFLSSLSNRQDFNVTFYLKNGKSFADALTSESQKFDFQFGIYDTTDYATAFHSLDTVTNSLSTKTYTTGDKYNNQTYDLSTFKTILDKLIKQKQDNPTTYLSFEDKKISATENNPYEAVKLALESPTFTNISIAKSLVNAADCKQLDNTAKWAWDNGARDDLLKYLDVATKVASYIHLEFPTKPTDFSGLLLRYTRAGTFISAVDSDRDGVLDITEIDNSYGMNPSVYDTDGDGISDGQELREGRDPGVAPFNWTDANGNQLSIDVDTTTISGQLGNHNYHNEVMQPRTVNLYKVDDTGKKTLIAYTTSAVDQNGSFTLSKFTLNKGDKLVIGYVTPRTNKSLTDKDTILQQAFPTEQFSNEIIVKGKQVTVTFNMNGVSDDENQDIKVEKDSSFNKDSLTLPTPTMKTGYSFKEWNTQADGKGTVVTADTIFDTDTTVYAIGEKIKLPNPTNIKAETRTDDKTKSQETIITGKATPGATVTIKDNLGNEIGTGVANDAGNFEIKTTSPLAEATKVSVEATKGGESSDAVEATVEQNNFQKGNPLIQPASPTAVTAVTIKASDGTNNSTTVTGKAAAGETVTVKDSSGNEIGTGVVGEDGTFTITTNKPIAENERIQVVVTKDDAESEPTEAVVTAKTEPTNPTEVTAKTLPDGNSDSTIVAGKGKAGEVVTVKNDAGKVIGTGKVSDDGTFSIKTDEVIEPGKQVSVITTNDGMDSIPVPVTVSGETITSIKQSAKAAVDNLTYLNNAQKQSAKDAIDSANTVDEITTAKNNAVSTDTNMKDLSEDTKLAADKTQDPYLNADLDKKQAYDKAVEEAQKLLNKETGTSVGADKDPAEVARIKQAVDDAYDALNGNSSLDDAKQKAKDAVDKNYTNLNDKQKETAKKRIDSAKSEDEVNNADKINSGLNEKMGELKEVSNLSDKIETTSNYSNADSDKKQAYKETADKIHETVAPSGDDLTTDDVNNLITDEATKRAALNGDAREKARQELENNYNSGKSLQDGSTLDPKYYNASEEKKQAFQKALDNAKKALDNSETTEAEYKSANDELQKAKADLDGQTTDKSKLDDAIKDANNAKGTDKYKNASDDTKSKFDEALKKAEEVKNNSNATQKEVDDATNNLKQAQNNLNGQTTDKSKLDDAIKDANNAKGTDKYKNASDDTKSKFDDALKKAEEVKNNSNATQKEVDDATNNLKQAQNDLDGQTTDKSKLDEAITDANNTKLTDKYNNASDDTKSKFDEALKKAENVKNDSNATQKEVDDATNNLKQAQNDLDGQTTDKSKLDEAITDANNTKSTDKYNNASDDTKSKFDEALKKAEEVKNNSNATQKEVDDATNNLKQAQNNLDGQTTDKSKLDEAITDANNTKSTDKYKNASDDTKSKFDDALKKAEEVKNNSNATQKEVDDATNNLKQAQNDLDGQTTNKDTLNDAIKDANDAKGTDKYKNASDDTKSKLDETLKKAEEVKNNSNATQKEVDDATNNLKQAQNDLDGQTTNKDTLNDAIKDANDAKGTDKYKNASDDTKSKFDDALKKAENVKNDSNATQKEVDDATNNLKNAQNDLDGQATDKSKLDEAITDANNTKSTDKYKNASDDTKSKFDEALKKAEEVKNNSNATQKEVDDAVKNLKQAQNDLDGQTTDKSKLDEAIKSADDTKSTDKYNNASDDTKSKFDEALKKAEEVKNNSNATQKEVDDATKNLKQAQNDLDGQTTNKDTLNDAIKDANNAKGTDKYNNASDDTKSKFDDALKKAEDVKNDSNANQKEVDDATKNLKNTLNNLKGQPAKKANLIASKDNAKIHKQTLLPQTGTETNPLTAIGIGLMALGAGIFAKKKRKDDEA</sequence>
<feature type="coiled-coil region" evidence="6">
    <location>
        <begin position="1337"/>
        <end position="1388"/>
    </location>
</feature>
<keyword evidence="5" id="KW-0572">Peptidoglycan-anchor</keyword>
<dbReference type="GO" id="GO:0030313">
    <property type="term" value="C:cell envelope"/>
    <property type="evidence" value="ECO:0007669"/>
    <property type="project" value="UniProtKB-SubCell"/>
</dbReference>
<dbReference type="EMBL" id="VYWW01000038">
    <property type="protein sequence ID" value="KAA9320831.1"/>
    <property type="molecule type" value="Genomic_DNA"/>
</dbReference>
<keyword evidence="2" id="KW-0134">Cell wall</keyword>
<evidence type="ECO:0000256" key="3">
    <source>
        <dbReference type="ARBA" id="ARBA00022525"/>
    </source>
</evidence>
<dbReference type="PROSITE" id="PS00018">
    <property type="entry name" value="EF_HAND_1"/>
    <property type="match status" value="1"/>
</dbReference>
<dbReference type="InterPro" id="IPR020840">
    <property type="entry name" value="Extracell_matrix-bd_GA"/>
</dbReference>
<protein>
    <submittedName>
        <fullName evidence="9">LPXTG cell wall anchor domain-containing protein</fullName>
    </submittedName>
</protein>
<dbReference type="InterPro" id="IPR009063">
    <property type="entry name" value="Ig/albumin-bd_sf"/>
</dbReference>
<dbReference type="Gene3D" id="2.60.40.4270">
    <property type="entry name" value="Listeria-Bacteroides repeat domain"/>
    <property type="match status" value="1"/>
</dbReference>
<dbReference type="Pfam" id="PF17936">
    <property type="entry name" value="Big_6"/>
    <property type="match status" value="3"/>
</dbReference>
<feature type="coiled-coil region" evidence="6">
    <location>
        <begin position="1491"/>
        <end position="1539"/>
    </location>
</feature>
<dbReference type="Gene3D" id="1.20.5.420">
    <property type="entry name" value="Immunoglobulin FC, subunit C"/>
    <property type="match status" value="2"/>
</dbReference>
<dbReference type="Proteomes" id="UP000327236">
    <property type="component" value="Unassembled WGS sequence"/>
</dbReference>
<dbReference type="InterPro" id="IPR042229">
    <property type="entry name" value="Listeria/Bacterioides_rpt_sf"/>
</dbReference>
<feature type="coiled-coil region" evidence="6">
    <location>
        <begin position="1412"/>
        <end position="1467"/>
    </location>
</feature>
<feature type="region of interest" description="Disordered" evidence="7">
    <location>
        <begin position="949"/>
        <end position="971"/>
    </location>
</feature>
<dbReference type="PROSITE" id="PS50847">
    <property type="entry name" value="GRAM_POS_ANCHORING"/>
    <property type="match status" value="1"/>
</dbReference>